<keyword evidence="5" id="KW-1185">Reference proteome</keyword>
<feature type="region of interest" description="Disordered" evidence="2">
    <location>
        <begin position="269"/>
        <end position="288"/>
    </location>
</feature>
<name>A0A7K6YW86_ALCTO</name>
<sequence>LSDYAFVHMENEADAKVAIENLNGKEVKGRRVNVELSTNVQKKGAGQALPPALGLDKTKRIGLEYREKFQPKIEGFNQQCRPADAAFPSGYAAAASSLYDYQQRFGAAGGTAGKYDAFEAQARPASPSYFGRDRSPLRRSPSRAGYAAVTLPMTAQPAAYRAQPSASLGASYRAQPSASLGVASASYGNQAAAAASYKAQASAPLTAAYRAQASGSMAASYPAQQASTASLAAAYRAQPASGYDGPSQLGQQAASYLGLSQAAAAAVAPPYERTRLSPPRSAAYDDPYKKSSALAKRYGSERRLSDLSDYRRLTDSPLAYRRSPTKSPMDYRRLPEAHADYGRYSGGYGDYLPAARVHSGYQRRL</sequence>
<protein>
    <submittedName>
        <fullName evidence="4">RBM14 protein</fullName>
    </submittedName>
</protein>
<reference evidence="4 5" key="1">
    <citation type="submission" date="2019-09" db="EMBL/GenBank/DDBJ databases">
        <title>Bird 10,000 Genomes (B10K) Project - Family phase.</title>
        <authorList>
            <person name="Zhang G."/>
        </authorList>
    </citation>
    <scope>NUCLEOTIDE SEQUENCE [LARGE SCALE GENOMIC DNA]</scope>
    <source>
        <strain evidence="4">OUT-0003</strain>
        <tissue evidence="4">Muscle</tissue>
    </source>
</reference>
<gene>
    <name evidence="4" type="primary">Rbm14</name>
    <name evidence="4" type="ORF">ALCTOR_R02815</name>
</gene>
<feature type="non-terminal residue" evidence="4">
    <location>
        <position position="365"/>
    </location>
</feature>
<dbReference type="InterPro" id="IPR012677">
    <property type="entry name" value="Nucleotide-bd_a/b_plait_sf"/>
</dbReference>
<dbReference type="Proteomes" id="UP000536033">
    <property type="component" value="Unassembled WGS sequence"/>
</dbReference>
<evidence type="ECO:0000313" key="4">
    <source>
        <dbReference type="EMBL" id="NWX75888.1"/>
    </source>
</evidence>
<dbReference type="Gene3D" id="3.30.70.330">
    <property type="match status" value="1"/>
</dbReference>
<evidence type="ECO:0000256" key="2">
    <source>
        <dbReference type="SAM" id="MobiDB-lite"/>
    </source>
</evidence>
<comment type="caution">
    <text evidence="4">The sequence shown here is derived from an EMBL/GenBank/DDBJ whole genome shotgun (WGS) entry which is preliminary data.</text>
</comment>
<feature type="domain" description="RRM" evidence="3">
    <location>
        <begin position="1"/>
        <end position="39"/>
    </location>
</feature>
<proteinExistence type="predicted"/>
<dbReference type="InterPro" id="IPR000504">
    <property type="entry name" value="RRM_dom"/>
</dbReference>
<dbReference type="GO" id="GO:0003723">
    <property type="term" value="F:RNA binding"/>
    <property type="evidence" value="ECO:0007669"/>
    <property type="project" value="UniProtKB-UniRule"/>
</dbReference>
<dbReference type="Pfam" id="PF00076">
    <property type="entry name" value="RRM_1"/>
    <property type="match status" value="1"/>
</dbReference>
<dbReference type="PROSITE" id="PS50102">
    <property type="entry name" value="RRM"/>
    <property type="match status" value="1"/>
</dbReference>
<dbReference type="AlphaFoldDB" id="A0A7K6YW86"/>
<evidence type="ECO:0000256" key="1">
    <source>
        <dbReference type="PROSITE-ProRule" id="PRU00176"/>
    </source>
</evidence>
<dbReference type="EMBL" id="VZSD01011444">
    <property type="protein sequence ID" value="NWX75888.1"/>
    <property type="molecule type" value="Genomic_DNA"/>
</dbReference>
<dbReference type="InterPro" id="IPR035979">
    <property type="entry name" value="RBD_domain_sf"/>
</dbReference>
<evidence type="ECO:0000313" key="5">
    <source>
        <dbReference type="Proteomes" id="UP000536033"/>
    </source>
</evidence>
<evidence type="ECO:0000259" key="3">
    <source>
        <dbReference type="PROSITE" id="PS50102"/>
    </source>
</evidence>
<accession>A0A7K6YW86</accession>
<feature type="non-terminal residue" evidence="4">
    <location>
        <position position="1"/>
    </location>
</feature>
<keyword evidence="1" id="KW-0694">RNA-binding</keyword>
<dbReference type="SUPFAM" id="SSF54928">
    <property type="entry name" value="RNA-binding domain, RBD"/>
    <property type="match status" value="1"/>
</dbReference>
<organism evidence="4 5">
    <name type="scientific">Alca torda</name>
    <name type="common">Razorbill</name>
    <dbReference type="NCBI Taxonomy" id="28689"/>
    <lineage>
        <taxon>Eukaryota</taxon>
        <taxon>Metazoa</taxon>
        <taxon>Chordata</taxon>
        <taxon>Craniata</taxon>
        <taxon>Vertebrata</taxon>
        <taxon>Euteleostomi</taxon>
        <taxon>Archelosauria</taxon>
        <taxon>Archosauria</taxon>
        <taxon>Dinosauria</taxon>
        <taxon>Saurischia</taxon>
        <taxon>Theropoda</taxon>
        <taxon>Coelurosauria</taxon>
        <taxon>Aves</taxon>
        <taxon>Neognathae</taxon>
        <taxon>Neoaves</taxon>
        <taxon>Charadriiformes</taxon>
        <taxon>Alcidae</taxon>
        <taxon>Alca</taxon>
    </lineage>
</organism>